<name>A0AC61NKB1_9BACT</name>
<protein>
    <submittedName>
        <fullName evidence="1">Radical SAM family heme chaperone HemW</fullName>
    </submittedName>
</protein>
<keyword evidence="2" id="KW-1185">Reference proteome</keyword>
<reference evidence="1" key="1">
    <citation type="submission" date="2021-08" db="EMBL/GenBank/DDBJ databases">
        <title>Novel anaerobic bacterium isolated from sea squirt in East Sea, Republic of Korea.</title>
        <authorList>
            <person name="Nguyen T.H."/>
            <person name="Li Z."/>
            <person name="Lee Y.-J."/>
            <person name="Ko J."/>
            <person name="Kim S.-G."/>
        </authorList>
    </citation>
    <scope>NUCLEOTIDE SEQUENCE</scope>
    <source>
        <strain evidence="1">KCTC 25031</strain>
    </source>
</reference>
<sequence>MSGIYFHIPFCKSRCFYCDFHTSVNVKLINPLFDTLKKELCLRKSYLKNDSLVKTIYFGGGTPSLLSPSQIKELILLSKQEFDCIDELEITMEANPDDLNLDYLKEIKLAGVNRLSIGVQSIDDHILADMNRRHGAIDVFNAINNAVHIGINNISIDLIYGVPKLSSTMWKTTIEKILSLPVTHISAYHLTYHEGTEFYRRLKKGSLLPVIEEESLEHYDILVSMLVEHGFEHYELSNFCKNGLISNHNSSYWRGDSYLGIGPSAHSYDGVSRQWNISNNKKYIDLIPKGEEFFEKELLSDDDRYNDYIITAFRTKWGVEETIILNLGDKYLDFFKTRVKSFVDSGEVVYDNSCWTISEKGMIRSDLIIENVFYCE</sequence>
<proteinExistence type="predicted"/>
<accession>A0AC61NKB1</accession>
<evidence type="ECO:0000313" key="1">
    <source>
        <dbReference type="EMBL" id="QZE13981.1"/>
    </source>
</evidence>
<dbReference type="EMBL" id="CP081303">
    <property type="protein sequence ID" value="QZE13981.1"/>
    <property type="molecule type" value="Genomic_DNA"/>
</dbReference>
<organism evidence="1 2">
    <name type="scientific">Halosquirtibacter laminarini</name>
    <dbReference type="NCBI Taxonomy" id="3374600"/>
    <lineage>
        <taxon>Bacteria</taxon>
        <taxon>Pseudomonadati</taxon>
        <taxon>Bacteroidota</taxon>
        <taxon>Bacteroidia</taxon>
        <taxon>Marinilabiliales</taxon>
        <taxon>Prolixibacteraceae</taxon>
        <taxon>Halosquirtibacter</taxon>
    </lineage>
</organism>
<dbReference type="Proteomes" id="UP000826212">
    <property type="component" value="Chromosome"/>
</dbReference>
<gene>
    <name evidence="1" type="primary">hemW</name>
    <name evidence="1" type="ORF">K4L44_15850</name>
</gene>
<evidence type="ECO:0000313" key="2">
    <source>
        <dbReference type="Proteomes" id="UP000826212"/>
    </source>
</evidence>